<dbReference type="InterPro" id="IPR038187">
    <property type="entry name" value="NAC_A/B_dom_sf"/>
</dbReference>
<proteinExistence type="inferred from homology"/>
<dbReference type="FunFam" id="2.20.70.30:FF:000002">
    <property type="entry name" value="Nascent polypeptide-associated complex (NAC), alpha subunit"/>
    <property type="match status" value="1"/>
</dbReference>
<accession>A0A226E0C3</accession>
<dbReference type="Proteomes" id="UP000198287">
    <property type="component" value="Unassembled WGS sequence"/>
</dbReference>
<dbReference type="Pfam" id="PF04930">
    <property type="entry name" value="FUN14"/>
    <property type="match status" value="1"/>
</dbReference>
<evidence type="ECO:0000313" key="8">
    <source>
        <dbReference type="EMBL" id="OXA50417.1"/>
    </source>
</evidence>
<keyword evidence="5" id="KW-0472">Membrane</keyword>
<comment type="caution">
    <text evidence="8">The sequence shown here is derived from an EMBL/GenBank/DDBJ whole genome shotgun (WGS) entry which is preliminary data.</text>
</comment>
<feature type="region of interest" description="Disordered" evidence="6">
    <location>
        <begin position="257"/>
        <end position="287"/>
    </location>
</feature>
<dbReference type="GO" id="GO:0005741">
    <property type="term" value="C:mitochondrial outer membrane"/>
    <property type="evidence" value="ECO:0007669"/>
    <property type="project" value="UniProtKB-SubCell"/>
</dbReference>
<evidence type="ECO:0000256" key="6">
    <source>
        <dbReference type="SAM" id="MobiDB-lite"/>
    </source>
</evidence>
<dbReference type="Pfam" id="PF01849">
    <property type="entry name" value="NAC"/>
    <property type="match status" value="1"/>
</dbReference>
<organism evidence="8 9">
    <name type="scientific">Folsomia candida</name>
    <name type="common">Springtail</name>
    <dbReference type="NCBI Taxonomy" id="158441"/>
    <lineage>
        <taxon>Eukaryota</taxon>
        <taxon>Metazoa</taxon>
        <taxon>Ecdysozoa</taxon>
        <taxon>Arthropoda</taxon>
        <taxon>Hexapoda</taxon>
        <taxon>Collembola</taxon>
        <taxon>Entomobryomorpha</taxon>
        <taxon>Isotomoidea</taxon>
        <taxon>Isotomidae</taxon>
        <taxon>Proisotominae</taxon>
        <taxon>Folsomia</taxon>
    </lineage>
</organism>
<dbReference type="AlphaFoldDB" id="A0A226E0C3"/>
<dbReference type="InterPro" id="IPR016641">
    <property type="entry name" value="EGD2/NACA0like"/>
</dbReference>
<dbReference type="OrthoDB" id="3169036at2759"/>
<comment type="subcellular location">
    <subcellularLocation>
        <location evidence="1">Mitochondrion outer membrane</location>
        <topology evidence="1">Multi-pass membrane protein</topology>
    </subcellularLocation>
</comment>
<comment type="similarity">
    <text evidence="2">Belongs to the FUN14 family.</text>
</comment>
<evidence type="ECO:0000256" key="5">
    <source>
        <dbReference type="ARBA" id="ARBA00023136"/>
    </source>
</evidence>
<keyword evidence="9" id="KW-1185">Reference proteome</keyword>
<dbReference type="STRING" id="158441.A0A226E0C3"/>
<keyword evidence="3" id="KW-0812">Transmembrane</keyword>
<gene>
    <name evidence="8" type="ORF">Fcan01_15100</name>
</gene>
<evidence type="ECO:0000256" key="2">
    <source>
        <dbReference type="ARBA" id="ARBA00009160"/>
    </source>
</evidence>
<dbReference type="CDD" id="cd22054">
    <property type="entry name" value="NAC_NACA"/>
    <property type="match status" value="1"/>
</dbReference>
<sequence>MDKVENKQPTISDGESTTDSDSDGSDIPGLEDNTGAMGPGGDGKECLILGMGPVDLINKVKQSCGEKKLRKSMSKLGLKQITGVNRVTIRKSKNTSFTIAKPDVYKNPGSDAYVVFGEAKIEDGQQGQMTEIFSTSELNPSTIHGEDTDEEADSGGIIPGFLPEHTFVLIREMTSRIEVHQIRERMVEGLQISNQLVLGGASGWVGAYLVKNFGKMALTAVGGGFLILTFAIKKGFIEVNWNKVLVELQKRGEVHQKQKKSRTSDLTNDTSTISSSSSTTLGDDSTLSGGEDWTVEKIHEVKKWMSEHSVAVVGSMVGFFYNII</sequence>
<dbReference type="SMART" id="SM01407">
    <property type="entry name" value="NAC"/>
    <property type="match status" value="1"/>
</dbReference>
<dbReference type="InterPro" id="IPR007014">
    <property type="entry name" value="FUN14"/>
</dbReference>
<keyword evidence="4" id="KW-1133">Transmembrane helix</keyword>
<evidence type="ECO:0000256" key="4">
    <source>
        <dbReference type="ARBA" id="ARBA00022989"/>
    </source>
</evidence>
<evidence type="ECO:0000256" key="3">
    <source>
        <dbReference type="ARBA" id="ARBA00022692"/>
    </source>
</evidence>
<reference evidence="8 9" key="1">
    <citation type="submission" date="2015-12" db="EMBL/GenBank/DDBJ databases">
        <title>The genome of Folsomia candida.</title>
        <authorList>
            <person name="Faddeeva A."/>
            <person name="Derks M.F."/>
            <person name="Anvar Y."/>
            <person name="Smit S."/>
            <person name="Van Straalen N."/>
            <person name="Roelofs D."/>
        </authorList>
    </citation>
    <scope>NUCLEOTIDE SEQUENCE [LARGE SCALE GENOMIC DNA]</scope>
    <source>
        <strain evidence="8 9">VU population</strain>
        <tissue evidence="8">Whole body</tissue>
    </source>
</reference>
<name>A0A226E0C3_FOLCA</name>
<feature type="region of interest" description="Disordered" evidence="6">
    <location>
        <begin position="1"/>
        <end position="41"/>
    </location>
</feature>
<feature type="compositionally biased region" description="Low complexity" evidence="6">
    <location>
        <begin position="264"/>
        <end position="287"/>
    </location>
</feature>
<evidence type="ECO:0000313" key="9">
    <source>
        <dbReference type="Proteomes" id="UP000198287"/>
    </source>
</evidence>
<dbReference type="PANTHER" id="PTHR21713">
    <property type="entry name" value="NASCENT POLYPEPTIDE ASSOCIATED COMPLEX ALPHA SUBUNIT-RELATED"/>
    <property type="match status" value="1"/>
</dbReference>
<dbReference type="EMBL" id="LNIX01000009">
    <property type="protein sequence ID" value="OXA50417.1"/>
    <property type="molecule type" value="Genomic_DNA"/>
</dbReference>
<feature type="domain" description="NAC-A/B" evidence="7">
    <location>
        <begin position="63"/>
        <end position="128"/>
    </location>
</feature>
<dbReference type="GO" id="GO:0005854">
    <property type="term" value="C:nascent polypeptide-associated complex"/>
    <property type="evidence" value="ECO:0007669"/>
    <property type="project" value="InterPro"/>
</dbReference>
<dbReference type="InterPro" id="IPR002715">
    <property type="entry name" value="Nas_poly-pep-assoc_cplx_dom"/>
</dbReference>
<evidence type="ECO:0000259" key="7">
    <source>
        <dbReference type="PROSITE" id="PS51151"/>
    </source>
</evidence>
<evidence type="ECO:0000256" key="1">
    <source>
        <dbReference type="ARBA" id="ARBA00004374"/>
    </source>
</evidence>
<dbReference type="PROSITE" id="PS51151">
    <property type="entry name" value="NAC_AB"/>
    <property type="match status" value="1"/>
</dbReference>
<protein>
    <submittedName>
        <fullName evidence="8">Nascent polypeptide-associated complex subunit alpha</fullName>
    </submittedName>
</protein>
<dbReference type="Gene3D" id="2.20.70.30">
    <property type="entry name" value="Nascent polypeptide-associated complex domain"/>
    <property type="match status" value="1"/>
</dbReference>